<evidence type="ECO:0000313" key="1">
    <source>
        <dbReference type="EMBL" id="PWF47696.1"/>
    </source>
</evidence>
<dbReference type="AlphaFoldDB" id="A0A2U2HJW5"/>
<evidence type="ECO:0000313" key="2">
    <source>
        <dbReference type="Proteomes" id="UP000241421"/>
    </source>
</evidence>
<organism evidence="1 2">
    <name type="scientific">Massilia glaciei</name>
    <dbReference type="NCBI Taxonomy" id="1524097"/>
    <lineage>
        <taxon>Bacteria</taxon>
        <taxon>Pseudomonadati</taxon>
        <taxon>Pseudomonadota</taxon>
        <taxon>Betaproteobacteria</taxon>
        <taxon>Burkholderiales</taxon>
        <taxon>Oxalobacteraceae</taxon>
        <taxon>Telluria group</taxon>
        <taxon>Massilia</taxon>
    </lineage>
</organism>
<protein>
    <submittedName>
        <fullName evidence="1">Uncharacterized protein</fullName>
    </submittedName>
</protein>
<gene>
    <name evidence="1" type="ORF">C7C56_014110</name>
</gene>
<name>A0A2U2HJW5_9BURK</name>
<comment type="caution">
    <text evidence="1">The sequence shown here is derived from an EMBL/GenBank/DDBJ whole genome shotgun (WGS) entry which is preliminary data.</text>
</comment>
<sequence>MGRQLPSRPTQRAVEYNRQGSAEIGQMLTAAMAAMSKRSWASTLLLNDGEWQFARVLSFDHGPAKKTGPKML</sequence>
<reference evidence="1 2" key="1">
    <citation type="submission" date="2018-04" db="EMBL/GenBank/DDBJ databases">
        <title>Massilia violaceinigra sp. nov., a novel purple-pigmented bacterium isolated from Tianshan glacier, Xinjiang, China.</title>
        <authorList>
            <person name="Wang H."/>
        </authorList>
    </citation>
    <scope>NUCLEOTIDE SEQUENCE [LARGE SCALE GENOMIC DNA]</scope>
    <source>
        <strain evidence="1 2">B448-2</strain>
    </source>
</reference>
<proteinExistence type="predicted"/>
<accession>A0A2U2HJW5</accession>
<dbReference type="Proteomes" id="UP000241421">
    <property type="component" value="Unassembled WGS sequence"/>
</dbReference>
<keyword evidence="2" id="KW-1185">Reference proteome</keyword>
<dbReference type="EMBL" id="PXWF02000233">
    <property type="protein sequence ID" value="PWF47696.1"/>
    <property type="molecule type" value="Genomic_DNA"/>
</dbReference>